<reference evidence="8" key="2">
    <citation type="submission" date="2019-06" db="EMBL/GenBank/DDBJ databases">
        <title>Genomics analysis of Aphanomyces spp. identifies a new class of oomycete effector associated with host adaptation.</title>
        <authorList>
            <person name="Gaulin E."/>
        </authorList>
    </citation>
    <scope>NUCLEOTIDE SEQUENCE</scope>
    <source>
        <strain evidence="8">CBS 578.67</strain>
    </source>
</reference>
<sequence length="582" mass="64015">MALNNPPPADLEERLSYIHSASHSKEHQRLQHDVETGGDYAHAKSPAELDDGALVEGGALHLFSREAMGLFMQYAAIGVIYSLIPALSYSIFNIYLNLEGYQTASYGVLVVIGWSYKVFFGAISDCFPIFGYRRKPYMLLGWTITMICLAIMAFSSLGDPYCDRLKTSYCGTPLAKVPKDQLQYFNTDAPNQGTKFIVLSMLVSFGYVMADCAADAMVVEYAQREPIEIRGRVQTAIYTVRTLTGIAALCVTGFGLNGKQYNGSFSFSIAPNVPYGICLVPCVLVVISTFTLVVEKPSKGTPVREYIDKFWNLLQQRVMWQILGFRFVVSGLQAIGVTAGSPISTYWAKVEPLNDSLSQIIGNLIYAISLIAIGKWGLNWNWRWCIAVATLGVIIIDGFVVFLTIWDVVRNQWFFTGVALADNIPGGIRFIVATYCAVEIADVGTEGATYGLVSTIQNLMSPFGSVIYKYIDSYFDVSQNNIKSDTTHVRWQVTYIYLISYSCKIVSLVGLLLLPPQKAAMQELKRTGGKSKVAGVLVILGFLAILAFATTSNIMAIYPSTRCYRVAGGNGVLDPKTGKCPK</sequence>
<dbReference type="EMBL" id="CAADRA010002458">
    <property type="protein sequence ID" value="VFT83254.1"/>
    <property type="molecule type" value="Genomic_DNA"/>
</dbReference>
<feature type="transmembrane region" description="Helical" evidence="7">
    <location>
        <begin position="274"/>
        <end position="294"/>
    </location>
</feature>
<gene>
    <name evidence="9" type="primary">Aste57867_6255</name>
    <name evidence="8" type="ORF">As57867_006241</name>
    <name evidence="9" type="ORF">ASTE57867_6255</name>
</gene>
<keyword evidence="5 7" id="KW-1133">Transmembrane helix</keyword>
<dbReference type="EMBL" id="VJMH01002456">
    <property type="protein sequence ID" value="KAF0708701.1"/>
    <property type="molecule type" value="Genomic_DNA"/>
</dbReference>
<dbReference type="InterPro" id="IPR036259">
    <property type="entry name" value="MFS_trans_sf"/>
</dbReference>
<feature type="transmembrane region" description="Helical" evidence="7">
    <location>
        <begin position="385"/>
        <end position="406"/>
    </location>
</feature>
<dbReference type="Pfam" id="PF03092">
    <property type="entry name" value="BT1"/>
    <property type="match status" value="1"/>
</dbReference>
<dbReference type="GO" id="GO:0016020">
    <property type="term" value="C:membrane"/>
    <property type="evidence" value="ECO:0007669"/>
    <property type="project" value="UniProtKB-SubCell"/>
</dbReference>
<dbReference type="PANTHER" id="PTHR31585">
    <property type="entry name" value="FOLATE-BIOPTERIN TRANSPORTER 1, CHLOROPLASTIC"/>
    <property type="match status" value="1"/>
</dbReference>
<feature type="transmembrane region" description="Helical" evidence="7">
    <location>
        <begin position="71"/>
        <end position="92"/>
    </location>
</feature>
<protein>
    <submittedName>
        <fullName evidence="9">Aste57867_6255 protein</fullName>
    </submittedName>
</protein>
<name>A0A485KFM3_9STRA</name>
<dbReference type="InterPro" id="IPR039309">
    <property type="entry name" value="BT1"/>
</dbReference>
<feature type="transmembrane region" description="Helical" evidence="7">
    <location>
        <begin position="535"/>
        <end position="558"/>
    </location>
</feature>
<evidence type="ECO:0000313" key="10">
    <source>
        <dbReference type="Proteomes" id="UP000332933"/>
    </source>
</evidence>
<evidence type="ECO:0000256" key="1">
    <source>
        <dbReference type="ARBA" id="ARBA00004141"/>
    </source>
</evidence>
<feature type="transmembrane region" description="Helical" evidence="7">
    <location>
        <begin position="495"/>
        <end position="514"/>
    </location>
</feature>
<dbReference type="Gene3D" id="1.20.1250.20">
    <property type="entry name" value="MFS general substrate transporter like domains"/>
    <property type="match status" value="1"/>
</dbReference>
<evidence type="ECO:0000256" key="4">
    <source>
        <dbReference type="ARBA" id="ARBA00022692"/>
    </source>
</evidence>
<dbReference type="AlphaFoldDB" id="A0A485KFM3"/>
<feature type="transmembrane region" description="Helical" evidence="7">
    <location>
        <begin position="139"/>
        <end position="158"/>
    </location>
</feature>
<accession>A0A485KFM3</accession>
<evidence type="ECO:0000256" key="2">
    <source>
        <dbReference type="ARBA" id="ARBA00007015"/>
    </source>
</evidence>
<dbReference type="PANTHER" id="PTHR31585:SF5">
    <property type="entry name" value="RNA-BINDING S4 DOMAIN-CONTAINING PROTEIN"/>
    <property type="match status" value="1"/>
</dbReference>
<organism evidence="9 10">
    <name type="scientific">Aphanomyces stellatus</name>
    <dbReference type="NCBI Taxonomy" id="120398"/>
    <lineage>
        <taxon>Eukaryota</taxon>
        <taxon>Sar</taxon>
        <taxon>Stramenopiles</taxon>
        <taxon>Oomycota</taxon>
        <taxon>Saprolegniomycetes</taxon>
        <taxon>Saprolegniales</taxon>
        <taxon>Verrucalvaceae</taxon>
        <taxon>Aphanomyces</taxon>
    </lineage>
</organism>
<feature type="transmembrane region" description="Helical" evidence="7">
    <location>
        <begin position="104"/>
        <end position="127"/>
    </location>
</feature>
<evidence type="ECO:0000256" key="6">
    <source>
        <dbReference type="ARBA" id="ARBA00023136"/>
    </source>
</evidence>
<feature type="transmembrane region" description="Helical" evidence="7">
    <location>
        <begin position="323"/>
        <end position="348"/>
    </location>
</feature>
<evidence type="ECO:0000313" key="9">
    <source>
        <dbReference type="EMBL" id="VFT83254.1"/>
    </source>
</evidence>
<feature type="transmembrane region" description="Helical" evidence="7">
    <location>
        <begin position="235"/>
        <end position="254"/>
    </location>
</feature>
<dbReference type="OrthoDB" id="63168at2759"/>
<dbReference type="SUPFAM" id="SSF103473">
    <property type="entry name" value="MFS general substrate transporter"/>
    <property type="match status" value="1"/>
</dbReference>
<evidence type="ECO:0000256" key="5">
    <source>
        <dbReference type="ARBA" id="ARBA00022989"/>
    </source>
</evidence>
<reference evidence="9 10" key="1">
    <citation type="submission" date="2019-03" db="EMBL/GenBank/DDBJ databases">
        <authorList>
            <person name="Gaulin E."/>
            <person name="Dumas B."/>
        </authorList>
    </citation>
    <scope>NUCLEOTIDE SEQUENCE [LARGE SCALE GENOMIC DNA]</scope>
    <source>
        <strain evidence="9">CBS 568.67</strain>
    </source>
</reference>
<evidence type="ECO:0000313" key="8">
    <source>
        <dbReference type="EMBL" id="KAF0708701.1"/>
    </source>
</evidence>
<comment type="subcellular location">
    <subcellularLocation>
        <location evidence="1">Membrane</location>
        <topology evidence="1">Multi-pass membrane protein</topology>
    </subcellularLocation>
</comment>
<proteinExistence type="inferred from homology"/>
<comment type="similarity">
    <text evidence="2">Belongs to the major facilitator superfamily. Folate-biopterin transporter (TC 2.A.71) family.</text>
</comment>
<dbReference type="Proteomes" id="UP000332933">
    <property type="component" value="Unassembled WGS sequence"/>
</dbReference>
<keyword evidence="3" id="KW-0813">Transport</keyword>
<evidence type="ECO:0000256" key="7">
    <source>
        <dbReference type="SAM" id="Phobius"/>
    </source>
</evidence>
<evidence type="ECO:0000256" key="3">
    <source>
        <dbReference type="ARBA" id="ARBA00022448"/>
    </source>
</evidence>
<keyword evidence="10" id="KW-1185">Reference proteome</keyword>
<keyword evidence="6 7" id="KW-0472">Membrane</keyword>
<keyword evidence="4 7" id="KW-0812">Transmembrane</keyword>
<feature type="transmembrane region" description="Helical" evidence="7">
    <location>
        <begin position="360"/>
        <end position="378"/>
    </location>
</feature>